<feature type="region of interest" description="Disordered" evidence="1">
    <location>
        <begin position="137"/>
        <end position="158"/>
    </location>
</feature>
<proteinExistence type="predicted"/>
<reference evidence="2 3" key="1">
    <citation type="journal article" date="2020" name="ISME J.">
        <title>Uncovering the hidden diversity of litter-decomposition mechanisms in mushroom-forming fungi.</title>
        <authorList>
            <person name="Floudas D."/>
            <person name="Bentzer J."/>
            <person name="Ahren D."/>
            <person name="Johansson T."/>
            <person name="Persson P."/>
            <person name="Tunlid A."/>
        </authorList>
    </citation>
    <scope>NUCLEOTIDE SEQUENCE [LARGE SCALE GENOMIC DNA]</scope>
    <source>
        <strain evidence="2 3">CBS 291.85</strain>
    </source>
</reference>
<feature type="region of interest" description="Disordered" evidence="1">
    <location>
        <begin position="57"/>
        <end position="124"/>
    </location>
</feature>
<keyword evidence="3" id="KW-1185">Reference proteome</keyword>
<dbReference type="EMBL" id="JAACJM010000052">
    <property type="protein sequence ID" value="KAF5357402.1"/>
    <property type="molecule type" value="Genomic_DNA"/>
</dbReference>
<dbReference type="Proteomes" id="UP000559256">
    <property type="component" value="Unassembled WGS sequence"/>
</dbReference>
<feature type="compositionally biased region" description="Polar residues" evidence="1">
    <location>
        <begin position="1"/>
        <end position="25"/>
    </location>
</feature>
<evidence type="ECO:0000313" key="3">
    <source>
        <dbReference type="Proteomes" id="UP000559256"/>
    </source>
</evidence>
<organism evidence="2 3">
    <name type="scientific">Tetrapyrgos nigripes</name>
    <dbReference type="NCBI Taxonomy" id="182062"/>
    <lineage>
        <taxon>Eukaryota</taxon>
        <taxon>Fungi</taxon>
        <taxon>Dikarya</taxon>
        <taxon>Basidiomycota</taxon>
        <taxon>Agaricomycotina</taxon>
        <taxon>Agaricomycetes</taxon>
        <taxon>Agaricomycetidae</taxon>
        <taxon>Agaricales</taxon>
        <taxon>Marasmiineae</taxon>
        <taxon>Marasmiaceae</taxon>
        <taxon>Tetrapyrgos</taxon>
    </lineage>
</organism>
<name>A0A8H5G2Y1_9AGAR</name>
<feature type="region of interest" description="Disordered" evidence="1">
    <location>
        <begin position="1"/>
        <end position="42"/>
    </location>
</feature>
<evidence type="ECO:0000313" key="2">
    <source>
        <dbReference type="EMBL" id="KAF5357402.1"/>
    </source>
</evidence>
<dbReference type="AlphaFoldDB" id="A0A8H5G2Y1"/>
<evidence type="ECO:0000256" key="1">
    <source>
        <dbReference type="SAM" id="MobiDB-lite"/>
    </source>
</evidence>
<protein>
    <submittedName>
        <fullName evidence="2">Uncharacterized protein</fullName>
    </submittedName>
</protein>
<gene>
    <name evidence="2" type="ORF">D9758_005850</name>
</gene>
<sequence>MSLSRGPTATPPSQRQATSATTPVKMSSPPKRLIRKPDIAGGQYRQVLDLNIKPIHRYRLRSGRPPVGTYNTSARLSKNRPAKLQDSSTLSSSTSLSRKRSRSPSPELGTPISDKSALTALSPGSKTVLEAAAAHVRQRRAAGASRRPQPLDDDDDDYSEVAKLRIAKRAK</sequence>
<accession>A0A8H5G2Y1</accession>
<comment type="caution">
    <text evidence="2">The sequence shown here is derived from an EMBL/GenBank/DDBJ whole genome shotgun (WGS) entry which is preliminary data.</text>
</comment>
<feature type="compositionally biased region" description="Low complexity" evidence="1">
    <location>
        <begin position="87"/>
        <end position="96"/>
    </location>
</feature>